<name>A0A6A3AKM7_HIBSY</name>
<dbReference type="Proteomes" id="UP000436088">
    <property type="component" value="Unassembled WGS sequence"/>
</dbReference>
<accession>A0A6A3AKM7</accession>
<dbReference type="PANTHER" id="PTHR43051">
    <property type="entry name" value="POLYNUCLEOTIDE ADENYLYLTRANSFERASE FAMILY PROTEIN"/>
    <property type="match status" value="1"/>
</dbReference>
<dbReference type="PANTHER" id="PTHR43051:SF1">
    <property type="entry name" value="POLYNUCLEOTIDE ADENYLYLTRANSFERASE FAMILY PROTEIN"/>
    <property type="match status" value="1"/>
</dbReference>
<feature type="domain" description="tRNA nucleotidyltransferase/poly(A) polymerase RNA and SrmB- binding" evidence="1">
    <location>
        <begin position="67"/>
        <end position="101"/>
    </location>
</feature>
<dbReference type="InterPro" id="IPR052191">
    <property type="entry name" value="tRNA_ntf/polyA_polymerase_I"/>
</dbReference>
<dbReference type="SUPFAM" id="SSF81891">
    <property type="entry name" value="Poly A polymerase C-terminal region-like"/>
    <property type="match status" value="1"/>
</dbReference>
<dbReference type="AlphaFoldDB" id="A0A6A3AKM7"/>
<keyword evidence="3" id="KW-1185">Reference proteome</keyword>
<dbReference type="Pfam" id="PF12627">
    <property type="entry name" value="PolyA_pol_RNAbd"/>
    <property type="match status" value="1"/>
</dbReference>
<dbReference type="EMBL" id="VEPZ02000996">
    <property type="protein sequence ID" value="KAE8703825.1"/>
    <property type="molecule type" value="Genomic_DNA"/>
</dbReference>
<sequence length="259" mass="29533">MVHINGSVVEVNFLIHYYGNFLCYFCLFFEPFTCNIYDYNDGMSDLKLLKLRTLFPAHVSFQEECGRLMLEMNYMLSYGAAAPSICLLQRFNLLNILLPFQRTSTEICQEFNDADGELGFRFCITNIADEKLFFNLEKLVSCDHPADSSLCIRDVPNHFFSCIEQGWIVDVSPGIGVEFARELGISEVKFVPEISGFSVTKSDEDLAKEVAQFASLVRDAVWALKRTSNLLESMSRYPFSLRSGLVSAFDIHFIEFLAF</sequence>
<comment type="caution">
    <text evidence="2">The sequence shown here is derived from an EMBL/GenBank/DDBJ whole genome shotgun (WGS) entry which is preliminary data.</text>
</comment>
<dbReference type="InterPro" id="IPR032828">
    <property type="entry name" value="PolyA_RNA-bd"/>
</dbReference>
<gene>
    <name evidence="2" type="ORF">F3Y22_tig00110462pilonHSYRG00153</name>
</gene>
<evidence type="ECO:0000313" key="2">
    <source>
        <dbReference type="EMBL" id="KAE8703825.1"/>
    </source>
</evidence>
<organism evidence="2 3">
    <name type="scientific">Hibiscus syriacus</name>
    <name type="common">Rose of Sharon</name>
    <dbReference type="NCBI Taxonomy" id="106335"/>
    <lineage>
        <taxon>Eukaryota</taxon>
        <taxon>Viridiplantae</taxon>
        <taxon>Streptophyta</taxon>
        <taxon>Embryophyta</taxon>
        <taxon>Tracheophyta</taxon>
        <taxon>Spermatophyta</taxon>
        <taxon>Magnoliopsida</taxon>
        <taxon>eudicotyledons</taxon>
        <taxon>Gunneridae</taxon>
        <taxon>Pentapetalae</taxon>
        <taxon>rosids</taxon>
        <taxon>malvids</taxon>
        <taxon>Malvales</taxon>
        <taxon>Malvaceae</taxon>
        <taxon>Malvoideae</taxon>
        <taxon>Hibiscus</taxon>
    </lineage>
</organism>
<evidence type="ECO:0000259" key="1">
    <source>
        <dbReference type="Pfam" id="PF12627"/>
    </source>
</evidence>
<evidence type="ECO:0000313" key="3">
    <source>
        <dbReference type="Proteomes" id="UP000436088"/>
    </source>
</evidence>
<proteinExistence type="predicted"/>
<protein>
    <submittedName>
        <fullName evidence="2">Cyclin B2,1 isoform 1</fullName>
    </submittedName>
</protein>
<reference evidence="2" key="1">
    <citation type="submission" date="2019-09" db="EMBL/GenBank/DDBJ databases">
        <title>Draft genome information of white flower Hibiscus syriacus.</title>
        <authorList>
            <person name="Kim Y.-M."/>
        </authorList>
    </citation>
    <scope>NUCLEOTIDE SEQUENCE [LARGE SCALE GENOMIC DNA]</scope>
    <source>
        <strain evidence="2">YM2019G1</strain>
    </source>
</reference>